<dbReference type="InterPro" id="IPR018368">
    <property type="entry name" value="ClpA/B_CS1"/>
</dbReference>
<dbReference type="Gene3D" id="4.10.860.10">
    <property type="entry name" value="UVR domain"/>
    <property type="match status" value="1"/>
</dbReference>
<protein>
    <submittedName>
        <fullName evidence="8">ATPase with chaperone activity, ATP-binding subunit</fullName>
    </submittedName>
</protein>
<dbReference type="KEGG" id="mpz:Marpi_1745"/>
<gene>
    <name evidence="8" type="ordered locus">Marpi_1745</name>
</gene>
<feature type="coiled-coil region" evidence="6">
    <location>
        <begin position="427"/>
        <end position="484"/>
    </location>
</feature>
<keyword evidence="9" id="KW-1185">Reference proteome</keyword>
<proteinExistence type="predicted"/>
<dbReference type="Gene3D" id="3.40.50.300">
    <property type="entry name" value="P-loop containing nucleotide triphosphate hydrolases"/>
    <property type="match status" value="2"/>
</dbReference>
<evidence type="ECO:0000313" key="8">
    <source>
        <dbReference type="EMBL" id="AEX86131.1"/>
    </source>
</evidence>
<dbReference type="FunFam" id="1.10.8.60:FF:000017">
    <property type="entry name" value="ATP-dependent chaperone ClpB"/>
    <property type="match status" value="1"/>
</dbReference>
<dbReference type="Gene3D" id="1.10.1780.10">
    <property type="entry name" value="Clp, N-terminal domain"/>
    <property type="match status" value="1"/>
</dbReference>
<dbReference type="Pfam" id="PF00004">
    <property type="entry name" value="AAA"/>
    <property type="match status" value="1"/>
</dbReference>
<keyword evidence="6" id="KW-0175">Coiled coil</keyword>
<keyword evidence="3 8" id="KW-0067">ATP-binding</keyword>
<dbReference type="FunFam" id="3.40.50.300:FF:000010">
    <property type="entry name" value="Chaperone clpB 1, putative"/>
    <property type="match status" value="1"/>
</dbReference>
<dbReference type="Pfam" id="PF07724">
    <property type="entry name" value="AAA_2"/>
    <property type="match status" value="1"/>
</dbReference>
<dbReference type="HOGENOM" id="CLU_005070_4_1_0"/>
<dbReference type="EMBL" id="CP003257">
    <property type="protein sequence ID" value="AEX86131.1"/>
    <property type="molecule type" value="Genomic_DNA"/>
</dbReference>
<dbReference type="SMART" id="SM00382">
    <property type="entry name" value="AAA"/>
    <property type="match status" value="2"/>
</dbReference>
<dbReference type="SUPFAM" id="SSF52540">
    <property type="entry name" value="P-loop containing nucleoside triphosphate hydrolases"/>
    <property type="match status" value="2"/>
</dbReference>
<keyword evidence="2" id="KW-0547">Nucleotide-binding</keyword>
<dbReference type="Proteomes" id="UP000007161">
    <property type="component" value="Chromosome"/>
</dbReference>
<evidence type="ECO:0000313" key="9">
    <source>
        <dbReference type="Proteomes" id="UP000007161"/>
    </source>
</evidence>
<dbReference type="GO" id="GO:0016887">
    <property type="term" value="F:ATP hydrolysis activity"/>
    <property type="evidence" value="ECO:0007669"/>
    <property type="project" value="InterPro"/>
</dbReference>
<dbReference type="PANTHER" id="PTHR11638">
    <property type="entry name" value="ATP-DEPENDENT CLP PROTEASE"/>
    <property type="match status" value="1"/>
</dbReference>
<dbReference type="InterPro" id="IPR004176">
    <property type="entry name" value="Clp_R_N"/>
</dbReference>
<name>H2J5I7_MARPK</name>
<dbReference type="SUPFAM" id="SSF81923">
    <property type="entry name" value="Double Clp-N motif"/>
    <property type="match status" value="1"/>
</dbReference>
<feature type="domain" description="Clp R" evidence="7">
    <location>
        <begin position="2"/>
        <end position="148"/>
    </location>
</feature>
<reference evidence="9" key="2">
    <citation type="submission" date="2012-01" db="EMBL/GenBank/DDBJ databases">
        <title>Complete sequence of chromosome of Marinitoga piezophila KA3.</title>
        <authorList>
            <person name="Lucas S."/>
            <person name="Han J."/>
            <person name="Lapidus A."/>
            <person name="Cheng J.-F."/>
            <person name="Goodwin L."/>
            <person name="Pitluck S."/>
            <person name="Peters L."/>
            <person name="Mikhailova N."/>
            <person name="Teshima H."/>
            <person name="Detter J.C."/>
            <person name="Han C."/>
            <person name="Tapia R."/>
            <person name="Land M."/>
            <person name="Hauser L."/>
            <person name="Kyrpides N."/>
            <person name="Ivanova N."/>
            <person name="Pagani I."/>
            <person name="Jebbar M."/>
            <person name="Vannier P."/>
            <person name="Oger P."/>
            <person name="Cario A."/>
            <person name="Bartlett D."/>
            <person name="Noll K.M."/>
            <person name="Woyke T."/>
        </authorList>
    </citation>
    <scope>NUCLEOTIDE SEQUENCE [LARGE SCALE GENOMIC DNA]</scope>
    <source>
        <strain evidence="9">DSM 14283 / JCM 11233 / KA3</strain>
    </source>
</reference>
<evidence type="ECO:0000256" key="5">
    <source>
        <dbReference type="PROSITE-ProRule" id="PRU01251"/>
    </source>
</evidence>
<evidence type="ECO:0000259" key="7">
    <source>
        <dbReference type="PROSITE" id="PS51903"/>
    </source>
</evidence>
<dbReference type="GO" id="GO:0005524">
    <property type="term" value="F:ATP binding"/>
    <property type="evidence" value="ECO:0007669"/>
    <property type="project" value="UniProtKB-KW"/>
</dbReference>
<dbReference type="Pfam" id="PF17871">
    <property type="entry name" value="AAA_lid_9"/>
    <property type="match status" value="1"/>
</dbReference>
<evidence type="ECO:0000256" key="1">
    <source>
        <dbReference type="ARBA" id="ARBA00022737"/>
    </source>
</evidence>
<dbReference type="InterPro" id="IPR036628">
    <property type="entry name" value="Clp_N_dom_sf"/>
</dbReference>
<dbReference type="InterPro" id="IPR001270">
    <property type="entry name" value="ClpA/B"/>
</dbReference>
<dbReference type="FunFam" id="3.40.50.300:FF:000025">
    <property type="entry name" value="ATP-dependent Clp protease subunit"/>
    <property type="match status" value="1"/>
</dbReference>
<reference evidence="8 9" key="1">
    <citation type="journal article" date="2012" name="J. Bacteriol.">
        <title>Complete Genome Sequence of the Thermophilic, Piezophilic, Heterotrophic Bacterium Marinitoga piezophila KA3.</title>
        <authorList>
            <person name="Lucas S."/>
            <person name="Han J."/>
            <person name="Lapidus A."/>
            <person name="Cheng J.F."/>
            <person name="Goodwin L.A."/>
            <person name="Pitluck S."/>
            <person name="Peters L."/>
            <person name="Mikhailova N."/>
            <person name="Teshima H."/>
            <person name="Detter J.C."/>
            <person name="Han C."/>
            <person name="Tapia R."/>
            <person name="Land M."/>
            <person name="Hauser L."/>
            <person name="Kyrpides N.C."/>
            <person name="Ivanova N."/>
            <person name="Pagani I."/>
            <person name="Vannier P."/>
            <person name="Oger P."/>
            <person name="Bartlett D.H."/>
            <person name="Noll K.M."/>
            <person name="Woyke T."/>
            <person name="Jebbar M."/>
        </authorList>
    </citation>
    <scope>NUCLEOTIDE SEQUENCE [LARGE SCALE GENOMIC DNA]</scope>
    <source>
        <strain evidence="9">DSM 14283 / JCM 11233 / KA3</strain>
    </source>
</reference>
<accession>H2J5I7</accession>
<dbReference type="InterPro" id="IPR041546">
    <property type="entry name" value="ClpA/ClpB_AAA_lid"/>
</dbReference>
<dbReference type="GO" id="GO:0005737">
    <property type="term" value="C:cytoplasm"/>
    <property type="evidence" value="ECO:0007669"/>
    <property type="project" value="TreeGrafter"/>
</dbReference>
<dbReference type="CDD" id="cd19499">
    <property type="entry name" value="RecA-like_ClpB_Hsp104-like"/>
    <property type="match status" value="1"/>
</dbReference>
<dbReference type="PROSITE" id="PS51903">
    <property type="entry name" value="CLP_R"/>
    <property type="match status" value="1"/>
</dbReference>
<dbReference type="SMART" id="SM01086">
    <property type="entry name" value="ClpB_D2-small"/>
    <property type="match status" value="1"/>
</dbReference>
<dbReference type="InterPro" id="IPR019489">
    <property type="entry name" value="Clp_ATPase_C"/>
</dbReference>
<sequence>MFDNFTDRAAKVFIEAQNEARFMGHPYVGTEHLLLGLLKVGGKYLSQIFSYYNLTYGKIKAEITNIVGVNATHNIVGASPQPTPRAKRIIELAYDESEILGTTQIDAEHLLLGICREGEGIAAHVLRRIGINLVEMRKKLADLMMNKEKNEETDITMFEEENEEKLRQKQNAIKQLEGYGSDLTEKAAKNLLDPIIGREVEIRRVMEILARRKKNNPVLIGEAGVGKSAIVEGLAERIVKGDVPEVLKNKSIFSLDLTSLVAGTKYRGEFEKRMKKLMQILEKNKDIILFIDELHMIVEAGAAEGSSMDAANVLKPALASGDITIIGATTPSEYRKFIEKDPALERRFQKIYVNEPTYEEAIEILKGIKSKYEEHHKVKYTNEAIEAAVNLSLRYITDRFLPDKAVDLIDEAGARSRLNALTLPANLKKMLNKISELENKKDYYAQNDEYDKIEEIKTELVKLKSKYKKKYKEWREKAEKEIIEITDEHISEVVSDWTGVPLKKLEMSEMERLLNLEAVLHERVIGQDDAIKAVSKAIRRARSGIKDPKRPTGVFLFLGPTGVGKTELAKTIAEYLFGDEKALVRIDMSEYMEKFNVSRLVGAPPGYVGYEEGGQLTEAVRRRPYSVILLDEIEKAHPDVYNLLLQIMDDGRLTDSQGRIVDFRNSIIIMTSNLGSESINKSKRSMGFVDEESEEKKYKEIKLSVMEEVRKAFKPEFLNRLDETVVFHPLTKEHMKEIIKIQLNDLEKRLKEKDLHIKIKDSAVELLIEKGFDPIFGARPLKRAIQRYLEDPLSEEILRGRFKEGDKIIIDTKNGEIHFKKGRSSKPKQKVS</sequence>
<dbReference type="GO" id="GO:0034605">
    <property type="term" value="P:cellular response to heat"/>
    <property type="evidence" value="ECO:0007669"/>
    <property type="project" value="TreeGrafter"/>
</dbReference>
<dbReference type="RefSeq" id="WP_014297202.1">
    <property type="nucleotide sequence ID" value="NC_016751.1"/>
</dbReference>
<dbReference type="PRINTS" id="PR00300">
    <property type="entry name" value="CLPPROTEASEA"/>
</dbReference>
<dbReference type="eggNOG" id="COG0542">
    <property type="taxonomic scope" value="Bacteria"/>
</dbReference>
<dbReference type="PANTHER" id="PTHR11638:SF18">
    <property type="entry name" value="HEAT SHOCK PROTEIN 104"/>
    <property type="match status" value="1"/>
</dbReference>
<dbReference type="InterPro" id="IPR027417">
    <property type="entry name" value="P-loop_NTPase"/>
</dbReference>
<dbReference type="InterPro" id="IPR050130">
    <property type="entry name" value="ClpA_ClpB"/>
</dbReference>
<dbReference type="AlphaFoldDB" id="H2J5I7"/>
<dbReference type="InterPro" id="IPR003959">
    <property type="entry name" value="ATPase_AAA_core"/>
</dbReference>
<dbReference type="Pfam" id="PF10431">
    <property type="entry name" value="ClpB_D2-small"/>
    <property type="match status" value="1"/>
</dbReference>
<evidence type="ECO:0000256" key="6">
    <source>
        <dbReference type="SAM" id="Coils"/>
    </source>
</evidence>
<dbReference type="OrthoDB" id="9803641at2"/>
<keyword evidence="1 5" id="KW-0677">Repeat</keyword>
<dbReference type="STRING" id="443254.Marpi_1745"/>
<dbReference type="PROSITE" id="PS00870">
    <property type="entry name" value="CLPAB_1"/>
    <property type="match status" value="1"/>
</dbReference>
<feature type="coiled-coil region" evidence="6">
    <location>
        <begin position="133"/>
        <end position="179"/>
    </location>
</feature>
<keyword evidence="4" id="KW-0143">Chaperone</keyword>
<dbReference type="InterPro" id="IPR003593">
    <property type="entry name" value="AAA+_ATPase"/>
</dbReference>
<evidence type="ECO:0000256" key="4">
    <source>
        <dbReference type="ARBA" id="ARBA00023186"/>
    </source>
</evidence>
<evidence type="ECO:0000256" key="3">
    <source>
        <dbReference type="ARBA" id="ARBA00022840"/>
    </source>
</evidence>
<dbReference type="CDD" id="cd00009">
    <property type="entry name" value="AAA"/>
    <property type="match status" value="1"/>
</dbReference>
<dbReference type="Pfam" id="PF02861">
    <property type="entry name" value="Clp_N"/>
    <property type="match status" value="1"/>
</dbReference>
<organism evidence="8 9">
    <name type="scientific">Marinitoga piezophila (strain DSM 14283 / JCM 11233 / KA3)</name>
    <dbReference type="NCBI Taxonomy" id="443254"/>
    <lineage>
        <taxon>Bacteria</taxon>
        <taxon>Thermotogati</taxon>
        <taxon>Thermotogota</taxon>
        <taxon>Thermotogae</taxon>
        <taxon>Petrotogales</taxon>
        <taxon>Petrotogaceae</taxon>
        <taxon>Marinitoga</taxon>
    </lineage>
</organism>
<evidence type="ECO:0000256" key="2">
    <source>
        <dbReference type="ARBA" id="ARBA00022741"/>
    </source>
</evidence>
<dbReference type="Gene3D" id="1.10.8.60">
    <property type="match status" value="2"/>
</dbReference>